<name>A0A9X3DST3_9GAMM</name>
<dbReference type="PROSITE" id="PS51257">
    <property type="entry name" value="PROKAR_LIPOPROTEIN"/>
    <property type="match status" value="1"/>
</dbReference>
<organism evidence="2 3">
    <name type="scientific">Acinetobacter nematophilus</name>
    <dbReference type="NCBI Taxonomy" id="2994642"/>
    <lineage>
        <taxon>Bacteria</taxon>
        <taxon>Pseudomonadati</taxon>
        <taxon>Pseudomonadota</taxon>
        <taxon>Gammaproteobacteria</taxon>
        <taxon>Moraxellales</taxon>
        <taxon>Moraxellaceae</taxon>
        <taxon>Acinetobacter</taxon>
    </lineage>
</organism>
<feature type="transmembrane region" description="Helical" evidence="1">
    <location>
        <begin position="68"/>
        <end position="85"/>
    </location>
</feature>
<dbReference type="RefSeq" id="WP_266129190.1">
    <property type="nucleotide sequence ID" value="NZ_JAPKMY010000001.1"/>
</dbReference>
<keyword evidence="3" id="KW-1185">Reference proteome</keyword>
<gene>
    <name evidence="2" type="ORF">OSH00_03190</name>
</gene>
<keyword evidence="1" id="KW-0812">Transmembrane</keyword>
<proteinExistence type="predicted"/>
<dbReference type="Proteomes" id="UP001146019">
    <property type="component" value="Unassembled WGS sequence"/>
</dbReference>
<reference evidence="2" key="1">
    <citation type="submission" date="2022-11" db="EMBL/GenBank/DDBJ databases">
        <title>Biodiversity and phylogenetic relationships of bacteria.</title>
        <authorList>
            <person name="Machado R.A.R."/>
            <person name="Bhat A."/>
            <person name="Loulou A."/>
            <person name="Kallel S."/>
        </authorList>
    </citation>
    <scope>NUCLEOTIDE SEQUENCE</scope>
    <source>
        <strain evidence="2">A-IN1</strain>
    </source>
</reference>
<evidence type="ECO:0000313" key="2">
    <source>
        <dbReference type="EMBL" id="MCX5466742.1"/>
    </source>
</evidence>
<keyword evidence="1" id="KW-1133">Transmembrane helix</keyword>
<comment type="caution">
    <text evidence="2">The sequence shown here is derived from an EMBL/GenBank/DDBJ whole genome shotgun (WGS) entry which is preliminary data.</text>
</comment>
<feature type="transmembrane region" description="Helical" evidence="1">
    <location>
        <begin position="18"/>
        <end position="40"/>
    </location>
</feature>
<accession>A0A9X3DST3</accession>
<evidence type="ECO:0000313" key="3">
    <source>
        <dbReference type="Proteomes" id="UP001146019"/>
    </source>
</evidence>
<dbReference type="EMBL" id="JAPKMY010000001">
    <property type="protein sequence ID" value="MCX5466742.1"/>
    <property type="molecule type" value="Genomic_DNA"/>
</dbReference>
<protein>
    <submittedName>
        <fullName evidence="2">Uncharacterized protein</fullName>
    </submittedName>
</protein>
<keyword evidence="1" id="KW-0472">Membrane</keyword>
<evidence type="ECO:0000256" key="1">
    <source>
        <dbReference type="SAM" id="Phobius"/>
    </source>
</evidence>
<sequence length="96" mass="10956">MKDFFLNFTKILETNPKIYWSVIVGIVGCLILYIAEIVHIQNVLAQMSGQDTAVIRTVIDPIAQGYQWSRIALIILALVWSNVEYRKTKKSIKKSS</sequence>
<dbReference type="AlphaFoldDB" id="A0A9X3DST3"/>